<keyword evidence="2" id="KW-1185">Reference proteome</keyword>
<accession>A0AAW1CZD4</accession>
<dbReference type="Proteomes" id="UP001461498">
    <property type="component" value="Unassembled WGS sequence"/>
</dbReference>
<reference evidence="1 2" key="1">
    <citation type="submission" date="2022-12" db="EMBL/GenBank/DDBJ databases">
        <title>Chromosome-level genome assembly of true bugs.</title>
        <authorList>
            <person name="Ma L."/>
            <person name="Li H."/>
        </authorList>
    </citation>
    <scope>NUCLEOTIDE SEQUENCE [LARGE SCALE GENOMIC DNA]</scope>
    <source>
        <strain evidence="1">Lab_2022b</strain>
    </source>
</reference>
<comment type="caution">
    <text evidence="1">The sequence shown here is derived from an EMBL/GenBank/DDBJ whole genome shotgun (WGS) entry which is preliminary data.</text>
</comment>
<evidence type="ECO:0000313" key="2">
    <source>
        <dbReference type="Proteomes" id="UP001461498"/>
    </source>
</evidence>
<sequence length="93" mass="10679">MYTVSWKDSLRNTKKRRILRKLRKTGKMHAVRVSSGPTLMLKQAESVRGWYCTDLFTSGYDARSSGDFILKNKVRKCTSSTASMKSFRSETGY</sequence>
<evidence type="ECO:0000313" key="1">
    <source>
        <dbReference type="EMBL" id="KAK9503153.1"/>
    </source>
</evidence>
<dbReference type="AlphaFoldDB" id="A0AAW1CZD4"/>
<organism evidence="1 2">
    <name type="scientific">Rhynocoris fuscipes</name>
    <dbReference type="NCBI Taxonomy" id="488301"/>
    <lineage>
        <taxon>Eukaryota</taxon>
        <taxon>Metazoa</taxon>
        <taxon>Ecdysozoa</taxon>
        <taxon>Arthropoda</taxon>
        <taxon>Hexapoda</taxon>
        <taxon>Insecta</taxon>
        <taxon>Pterygota</taxon>
        <taxon>Neoptera</taxon>
        <taxon>Paraneoptera</taxon>
        <taxon>Hemiptera</taxon>
        <taxon>Heteroptera</taxon>
        <taxon>Panheteroptera</taxon>
        <taxon>Cimicomorpha</taxon>
        <taxon>Reduviidae</taxon>
        <taxon>Harpactorinae</taxon>
        <taxon>Harpactorini</taxon>
        <taxon>Rhynocoris</taxon>
    </lineage>
</organism>
<dbReference type="EMBL" id="JAPXFL010000008">
    <property type="protein sequence ID" value="KAK9503153.1"/>
    <property type="molecule type" value="Genomic_DNA"/>
</dbReference>
<proteinExistence type="predicted"/>
<name>A0AAW1CZD4_9HEMI</name>
<gene>
    <name evidence="1" type="ORF">O3M35_011781</name>
</gene>
<protein>
    <submittedName>
        <fullName evidence="1">Uncharacterized protein</fullName>
    </submittedName>
</protein>